<dbReference type="InterPro" id="IPR035979">
    <property type="entry name" value="RBD_domain_sf"/>
</dbReference>
<dbReference type="Proteomes" id="UP000636709">
    <property type="component" value="Unassembled WGS sequence"/>
</dbReference>
<evidence type="ECO:0000313" key="1">
    <source>
        <dbReference type="EMBL" id="KAF8668825.1"/>
    </source>
</evidence>
<dbReference type="EMBL" id="JACEFO010002273">
    <property type="protein sequence ID" value="KAF8668825.1"/>
    <property type="molecule type" value="Genomic_DNA"/>
</dbReference>
<keyword evidence="2" id="KW-1185">Reference proteome</keyword>
<sequence length="509" mass="56572">MQLGNEAFRHLMNLIGLVSTVKPAVVEDPAFLERSVLIDGVPPTTSPNDLHECFEGFEVMTTVLVRDMDTGHRVGLVVFSEDTNIAAVVNMAPPHGFRYCVQATRRGHTRLHILDALDDSARRQPNAELLRSLIPPEYLRTDAFMDFHLRCVFLRLRGPDCPGASGLCSIGREVLLAVGRASAVIIRRTRSIDVLVYDYDTDLATENVASRASLLLPFRLIMYDSSLFPLPAAMDGEAASLARRLLPPFVTVTDYAGRVMLLETGVEKEDCDAALVAQFLESELDLKDHLEAVIVHRFSGAIFLVLSSREDAQMLLQVPEAKWARGFGRPVVCQLVQTKATQQQLPPAPLQLHLDLNHWMSPTAMEILRLTFTNELYAINDHDSRGLTCRLIGLAALSQPHALRRDYFPDRAVLLTEIDLGTSLSDLWTALARYGSLDEVVHVRHRGVALVIFTSWTGATRLLRHPAATRLPLGFGHCQPAPDAGFSGVFVDYVLNYLLFYQSMIPPFL</sequence>
<dbReference type="GO" id="GO:0003676">
    <property type="term" value="F:nucleic acid binding"/>
    <property type="evidence" value="ECO:0007669"/>
    <property type="project" value="InterPro"/>
</dbReference>
<comment type="caution">
    <text evidence="1">The sequence shown here is derived from an EMBL/GenBank/DDBJ whole genome shotgun (WGS) entry which is preliminary data.</text>
</comment>
<dbReference type="AlphaFoldDB" id="A0A835E6B7"/>
<dbReference type="OrthoDB" id="691272at2759"/>
<organism evidence="1 2">
    <name type="scientific">Digitaria exilis</name>
    <dbReference type="NCBI Taxonomy" id="1010633"/>
    <lineage>
        <taxon>Eukaryota</taxon>
        <taxon>Viridiplantae</taxon>
        <taxon>Streptophyta</taxon>
        <taxon>Embryophyta</taxon>
        <taxon>Tracheophyta</taxon>
        <taxon>Spermatophyta</taxon>
        <taxon>Magnoliopsida</taxon>
        <taxon>Liliopsida</taxon>
        <taxon>Poales</taxon>
        <taxon>Poaceae</taxon>
        <taxon>PACMAD clade</taxon>
        <taxon>Panicoideae</taxon>
        <taxon>Panicodae</taxon>
        <taxon>Paniceae</taxon>
        <taxon>Anthephorinae</taxon>
        <taxon>Digitaria</taxon>
    </lineage>
</organism>
<dbReference type="Gramene" id="Dexi2A01G0034000.1">
    <property type="protein sequence ID" value="Dexi2A01G0034000.1:cds"/>
    <property type="gene ID" value="Dexi2A01G0034000"/>
</dbReference>
<gene>
    <name evidence="1" type="ORF">HU200_052025</name>
</gene>
<name>A0A835E6B7_9POAL</name>
<accession>A0A835E6B7</accession>
<protein>
    <recommendedName>
        <fullName evidence="3">RRM domain-containing protein</fullName>
    </recommendedName>
</protein>
<reference evidence="1" key="1">
    <citation type="submission" date="2020-07" db="EMBL/GenBank/DDBJ databases">
        <title>Genome sequence and genetic diversity analysis of an under-domesticated orphan crop, white fonio (Digitaria exilis).</title>
        <authorList>
            <person name="Bennetzen J.L."/>
            <person name="Chen S."/>
            <person name="Ma X."/>
            <person name="Wang X."/>
            <person name="Yssel A.E.J."/>
            <person name="Chaluvadi S.R."/>
            <person name="Johnson M."/>
            <person name="Gangashetty P."/>
            <person name="Hamidou F."/>
            <person name="Sanogo M.D."/>
            <person name="Zwaenepoel A."/>
            <person name="Wallace J."/>
            <person name="Van De Peer Y."/>
            <person name="Van Deynze A."/>
        </authorList>
    </citation>
    <scope>NUCLEOTIDE SEQUENCE</scope>
    <source>
        <tissue evidence="1">Leaves</tissue>
    </source>
</reference>
<proteinExistence type="predicted"/>
<dbReference type="SUPFAM" id="SSF54928">
    <property type="entry name" value="RNA-binding domain, RBD"/>
    <property type="match status" value="2"/>
</dbReference>
<evidence type="ECO:0008006" key="3">
    <source>
        <dbReference type="Google" id="ProtNLM"/>
    </source>
</evidence>
<evidence type="ECO:0000313" key="2">
    <source>
        <dbReference type="Proteomes" id="UP000636709"/>
    </source>
</evidence>